<organism evidence="2 3">
    <name type="scientific">Candidatus Brocadia carolinensis</name>
    <dbReference type="NCBI Taxonomy" id="1004156"/>
    <lineage>
        <taxon>Bacteria</taxon>
        <taxon>Pseudomonadati</taxon>
        <taxon>Planctomycetota</taxon>
        <taxon>Candidatus Brocadiia</taxon>
        <taxon>Candidatus Brocadiales</taxon>
        <taxon>Candidatus Brocadiaceae</taxon>
        <taxon>Candidatus Brocadia</taxon>
    </lineage>
</organism>
<dbReference type="STRING" id="1004156.AYP45_16110"/>
<keyword evidence="1" id="KW-1133">Transmembrane helix</keyword>
<keyword evidence="1" id="KW-0472">Membrane</keyword>
<accession>A0A1V4AQ28</accession>
<evidence type="ECO:0000313" key="2">
    <source>
        <dbReference type="EMBL" id="OOP55204.1"/>
    </source>
</evidence>
<protein>
    <submittedName>
        <fullName evidence="2">Uncharacterized protein</fullName>
    </submittedName>
</protein>
<feature type="transmembrane region" description="Helical" evidence="1">
    <location>
        <begin position="44"/>
        <end position="62"/>
    </location>
</feature>
<dbReference type="Proteomes" id="UP000189681">
    <property type="component" value="Unassembled WGS sequence"/>
</dbReference>
<evidence type="ECO:0000313" key="3">
    <source>
        <dbReference type="Proteomes" id="UP000189681"/>
    </source>
</evidence>
<evidence type="ECO:0000256" key="1">
    <source>
        <dbReference type="SAM" id="Phobius"/>
    </source>
</evidence>
<proteinExistence type="predicted"/>
<reference evidence="2 3" key="1">
    <citation type="journal article" date="2017" name="Water Res.">
        <title>Discovery and metagenomic analysis of an anammox bacterial enrichment related to Candidatus "Brocadia caroliniensis" in a full-scale glycerol-fed nitritation-denitritation separate centrate treatment process.</title>
        <authorList>
            <person name="Park H."/>
            <person name="Brotto A.C."/>
            <person name="van Loosdrecht M.C."/>
            <person name="Chandran K."/>
        </authorList>
    </citation>
    <scope>NUCLEOTIDE SEQUENCE [LARGE SCALE GENOMIC DNA]</scope>
    <source>
        <strain evidence="2">26THWARD</strain>
    </source>
</reference>
<keyword evidence="1" id="KW-0812">Transmembrane</keyword>
<sequence>MKKSWNWPFRDSQKSRKDPLTVYGGSMGLFFWQKEIKNMMLKIFTFKLFLLDVLSLGGIWSFNVPEIIPGEPEFNYFFAVVMAFGLVCVPVAVLIKLISRS</sequence>
<comment type="caution">
    <text evidence="2">The sequence shown here is derived from an EMBL/GenBank/DDBJ whole genome shotgun (WGS) entry which is preliminary data.</text>
</comment>
<gene>
    <name evidence="2" type="ORF">AYP45_16110</name>
</gene>
<dbReference type="AlphaFoldDB" id="A0A1V4AQ28"/>
<name>A0A1V4AQ28_9BACT</name>
<feature type="transmembrane region" description="Helical" evidence="1">
    <location>
        <begin position="74"/>
        <end position="95"/>
    </location>
</feature>
<dbReference type="EMBL" id="AYTS01000167">
    <property type="protein sequence ID" value="OOP55204.1"/>
    <property type="molecule type" value="Genomic_DNA"/>
</dbReference>